<dbReference type="CDD" id="cd06355">
    <property type="entry name" value="PBP1_FmdD-like"/>
    <property type="match status" value="1"/>
</dbReference>
<dbReference type="Pfam" id="PF13433">
    <property type="entry name" value="Peripla_BP_5"/>
    <property type="match status" value="1"/>
</dbReference>
<dbReference type="Gene3D" id="3.40.50.2300">
    <property type="match status" value="2"/>
</dbReference>
<proteinExistence type="predicted"/>
<keyword evidence="1" id="KW-0732">Signal</keyword>
<sequence>MTTTRTRRARILVALPALAAVTALVLAGCGVRAGDAAAPTESGAAASESCIDTTGDTIKLGFLNSLTGGMAISEKTVSNVLHMAADEINADGGILGKQIEYVQEDGATDWPTFAEKTEKLLTQDCVAAIFGGWTSSSRKAVKPVVEEHNGLFFYPVQYEGLEASPNIYYTGATTNQQILPAMDYLASQGVKTLFLAGSDYVFPRTANAIIKLYAAELGIEIVGEEYVPLDKDDWTTQVSKIVAADPDFVFNTINGSSNVGFIKAYYDAGLTPETTPIISVSIAEEEAPSMGHEVTGNYASWNYFQSIESEANAKFIADWQAYPGSSGVTSDPMEAAYISLYLYKELVEAAGSFEVDDVNAAAKAGGISFDAPEGTVTLDGDNHHISKEGHIGQINADNQFDIVWSSDGPIAPDPFLEGYDWFPADVRDALVASAG</sequence>
<keyword evidence="3" id="KW-1185">Reference proteome</keyword>
<dbReference type="NCBIfam" id="TIGR03407">
    <property type="entry name" value="urea_ABC_UrtA"/>
    <property type="match status" value="1"/>
</dbReference>
<dbReference type="STRING" id="370764.SAMN04489810_0403"/>
<gene>
    <name evidence="2" type="ORF">SAMN04489810_0403</name>
</gene>
<dbReference type="PROSITE" id="PS51257">
    <property type="entry name" value="PROKAR_LIPOPROTEIN"/>
    <property type="match status" value="1"/>
</dbReference>
<dbReference type="AlphaFoldDB" id="A0A1G7UJB1"/>
<feature type="signal peptide" evidence="1">
    <location>
        <begin position="1"/>
        <end position="19"/>
    </location>
</feature>
<dbReference type="RefSeq" id="WP_091485489.1">
    <property type="nucleotide sequence ID" value="NZ_LT629692.1"/>
</dbReference>
<name>A0A1G7UJB1_9MICO</name>
<evidence type="ECO:0000313" key="3">
    <source>
        <dbReference type="Proteomes" id="UP000199009"/>
    </source>
</evidence>
<dbReference type="SUPFAM" id="SSF53822">
    <property type="entry name" value="Periplasmic binding protein-like I"/>
    <property type="match status" value="1"/>
</dbReference>
<protein>
    <submittedName>
        <fullName evidence="2">Urea-binding protein</fullName>
    </submittedName>
</protein>
<evidence type="ECO:0000256" key="1">
    <source>
        <dbReference type="SAM" id="SignalP"/>
    </source>
</evidence>
<dbReference type="InterPro" id="IPR017777">
    <property type="entry name" value="ABC_urea-bd_UrtA"/>
</dbReference>
<feature type="chain" id="PRO_5038937978" evidence="1">
    <location>
        <begin position="20"/>
        <end position="435"/>
    </location>
</feature>
<reference evidence="2 3" key="1">
    <citation type="submission" date="2016-10" db="EMBL/GenBank/DDBJ databases">
        <authorList>
            <person name="de Groot N.N."/>
        </authorList>
    </citation>
    <scope>NUCLEOTIDE SEQUENCE [LARGE SCALE GENOMIC DNA]</scope>
    <source>
        <strain evidence="2 3">DSM 23142</strain>
    </source>
</reference>
<dbReference type="EMBL" id="LT629692">
    <property type="protein sequence ID" value="SDG47626.1"/>
    <property type="molecule type" value="Genomic_DNA"/>
</dbReference>
<dbReference type="Proteomes" id="UP000199009">
    <property type="component" value="Chromosome I"/>
</dbReference>
<dbReference type="PANTHER" id="PTHR47628:SF1">
    <property type="entry name" value="ALIPHATIC AMIDASE EXPRESSION-REGULATING PROTEIN"/>
    <property type="match status" value="1"/>
</dbReference>
<dbReference type="PANTHER" id="PTHR47628">
    <property type="match status" value="1"/>
</dbReference>
<dbReference type="OrthoDB" id="7337537at2"/>
<accession>A0A1G7UJB1</accession>
<dbReference type="InterPro" id="IPR028082">
    <property type="entry name" value="Peripla_BP_I"/>
</dbReference>
<evidence type="ECO:0000313" key="2">
    <source>
        <dbReference type="EMBL" id="SDG47626.1"/>
    </source>
</evidence>
<organism evidence="2 3">
    <name type="scientific">Microbacterium pygmaeum</name>
    <dbReference type="NCBI Taxonomy" id="370764"/>
    <lineage>
        <taxon>Bacteria</taxon>
        <taxon>Bacillati</taxon>
        <taxon>Actinomycetota</taxon>
        <taxon>Actinomycetes</taxon>
        <taxon>Micrococcales</taxon>
        <taxon>Microbacteriaceae</taxon>
        <taxon>Microbacterium</taxon>
    </lineage>
</organism>